<name>A0A0D2K9K5_9CHLO</name>
<evidence type="ECO:0000313" key="2">
    <source>
        <dbReference type="Proteomes" id="UP000054498"/>
    </source>
</evidence>
<gene>
    <name evidence="1" type="ORF">MNEG_1025</name>
</gene>
<reference evidence="1 2" key="1">
    <citation type="journal article" date="2013" name="BMC Genomics">
        <title>Reconstruction of the lipid metabolism for the microalga Monoraphidium neglectum from its genome sequence reveals characteristics suitable for biofuel production.</title>
        <authorList>
            <person name="Bogen C."/>
            <person name="Al-Dilaimi A."/>
            <person name="Albersmeier A."/>
            <person name="Wichmann J."/>
            <person name="Grundmann M."/>
            <person name="Rupp O."/>
            <person name="Lauersen K.J."/>
            <person name="Blifernez-Klassen O."/>
            <person name="Kalinowski J."/>
            <person name="Goesmann A."/>
            <person name="Mussgnug J.H."/>
            <person name="Kruse O."/>
        </authorList>
    </citation>
    <scope>NUCLEOTIDE SEQUENCE [LARGE SCALE GENOMIC DNA]</scope>
    <source>
        <strain evidence="1 2">SAG 48.87</strain>
    </source>
</reference>
<dbReference type="KEGG" id="mng:MNEG_1025"/>
<keyword evidence="2" id="KW-1185">Reference proteome</keyword>
<dbReference type="OrthoDB" id="10422401at2759"/>
<dbReference type="Proteomes" id="UP000054498">
    <property type="component" value="Unassembled WGS sequence"/>
</dbReference>
<evidence type="ECO:0000313" key="1">
    <source>
        <dbReference type="EMBL" id="KIZ06933.1"/>
    </source>
</evidence>
<proteinExistence type="predicted"/>
<dbReference type="EMBL" id="KK100314">
    <property type="protein sequence ID" value="KIZ06933.1"/>
    <property type="molecule type" value="Genomic_DNA"/>
</dbReference>
<dbReference type="GeneID" id="25727393"/>
<sequence>MTTLRFVRPPQPLDFLASAGTASRGSKGVAPSIVDGFNPSDLPCITSPAEYIKAFKNREVRCTEGLLVRLGGVAAGQVGTSWYTAVANGQLPPTPWVEAEKRLREGFLFKFANFLGAGDQPQKYLAIGNPVAPRGSITTIPNGLAFLEQVGYQLSDADITGLGLLMVVRDPKTLEKGKFKKGYYGKLLLNGTTMQIRNAKDVPKKNTKWDGTVQRWPKAFVPTWPVVLNYLSGYVKSSLNTTLAAADVNATAKVLSSKTFQELTGCPALCVFEDLAFPDAVGGKFLPPANTPVRLENYAADGSCNLTDGVYPPGTVTAALVEDPFSAATPKPLVPRFRRLQPDAADPFARTCKDATFIRYRNNITRALCPGFTDLSGNLNAKGLLTRFLEFWNEPGATADTRALLVKVTLNLGCMGTFNYLFSGNGLTYTGTGGFFAPLGQERILEQLTPLKPFNPVAKGTQGLPPACPNPSGDCWNGFPYVGASCIDTAFGTTNEGLLCDSKVGLGAAFVPICFNGNTPQTDASKYPNNDPTYACWPTTGKLCSSGSVCCANHCGTFDAASRNFKVAYDQACTTNPALDGCIKNGGNCRLCRYATDAPSALPQCPACVCASNGKNGTECTASGYA</sequence>
<dbReference type="AlphaFoldDB" id="A0A0D2K9K5"/>
<organism evidence="1 2">
    <name type="scientific">Monoraphidium neglectum</name>
    <dbReference type="NCBI Taxonomy" id="145388"/>
    <lineage>
        <taxon>Eukaryota</taxon>
        <taxon>Viridiplantae</taxon>
        <taxon>Chlorophyta</taxon>
        <taxon>core chlorophytes</taxon>
        <taxon>Chlorophyceae</taxon>
        <taxon>CS clade</taxon>
        <taxon>Sphaeropleales</taxon>
        <taxon>Selenastraceae</taxon>
        <taxon>Monoraphidium</taxon>
    </lineage>
</organism>
<accession>A0A0D2K9K5</accession>
<protein>
    <submittedName>
        <fullName evidence="1">Uncharacterized protein</fullName>
    </submittedName>
</protein>
<dbReference type="RefSeq" id="XP_013905952.1">
    <property type="nucleotide sequence ID" value="XM_014050498.1"/>
</dbReference>